<organism evidence="2">
    <name type="scientific">Candidatus Heimdallarchaeum endolithica</name>
    <dbReference type="NCBI Taxonomy" id="2876572"/>
    <lineage>
        <taxon>Archaea</taxon>
        <taxon>Promethearchaeati</taxon>
        <taxon>Candidatus Heimdallarchaeota</taxon>
        <taxon>Candidatus Heimdallarchaeia (ex Rinke et al. 2021) (nom. nud.)</taxon>
        <taxon>Candidatus Heimdallarchaeales</taxon>
        <taxon>Candidatus Heimdallarchaeaceae</taxon>
        <taxon>Candidatus Heimdallarchaeum</taxon>
    </lineage>
</organism>
<keyword evidence="1" id="KW-1133">Transmembrane helix</keyword>
<dbReference type="InterPro" id="IPR013783">
    <property type="entry name" value="Ig-like_fold"/>
</dbReference>
<sequence length="4225" mass="484651">MEKIKIKKKLTIYSILIILLFSNLSGLNFKFLQAENGDQSPPSILRVTQFPEIPTQFDGVVVYVEVEDETGFSSIYLMYERNNNLTSIPMKYLPNYYGNGTCFYASLPSFSAGTRITYFIEVTDSSENQNIAHSLKYDYVVVSDGIPKIKLLNEPKFLYSEEEYTFQFTIYDEDNISLQDTGIDPPLLYYRTERVEGTQQVVYNSTSEVFESVLPSVSLLDGEIKEGEKIEVWVGAYDKSPAHQYGESQHLQLPVINEKPYIYGVDRYPYIPLYNESFNLTTTIYYRENIGMNITQVSATINRYDEVTQKITKQSYILTQSEYSKFVFTGIIEPIGYIDNIELKINCKYTSDYQIEEAEVEKQEKSFSVRDCEAPAILESGFSSGVTTLKEGEEVKVYANVLDRLNTKDVTAIVTEEYKSGLQLIRSSKEYFQKLSYYGDDGISFIQQMSIDQSISGDFYFDGLVLKEEYVSKVRKEAASETLSIYAVEGKNELFIKIINPEGFLPLNYNQLVIQARAIGQDILLAGVYADLGETVIWNETVGNYVYDNVLPIDKFFSTDEYGTACLYNLQNIEDITNSIWLKFVPADGGNFSSSDGLSIDNIRLFSINTLNGERIDCYHQEINHDFVEYYGYYQAKKVDQLITFYIQASDGINIQTQNNEETIIVTDGKPPTFAINQISGVDIEDTELKFSMAITDYSIIDPTDALNVCFHYKINGLEEIIVNLTVANNWDEKGKVWVYNFNNTTILNFNDMWEYWFSAEDPCGNRGESKHYSFVVEENSAPTISLTCQTVTYNGEEKTVVEPAGAEIGISGEYLDINMDITENEGGSGIKLIQLYWYTSSHESNCWSSEVYSFMSVYSITDLTVAEKMIHNFDKVGILYYYAQVIDHAGNIYQTPEYQVQLIDNVKPIIKINSEYNSPNGLYNVDNSYGDISYNEDAYITLEIEDASTITNLILEAETSQGTFAGEVIWDEYYHDWTLQHYQIKVNKAWEVGENINLKITAVDSFGNALNNFLLGTEYIIDKLPPVLLSYSDNNPELGGGEITISYQVKDIGSVVAYLYYNFNSSVETPSTENATLSDFQVAVMELESIDDTKYAPYIEWSFTKTLSLPLEILYPAVSIYFVALDEYNNSLTCIGGKAYSLPNFDIETSIYTPKIESYKKLADKFGDFREYPRDNVDKRWVGETETTIISYDFSVEENFSINYAHPYGDRFAKSVLEFYTRGCQNSYYALGEPDGNMAEVGEYIRLDMEYEGKILSKPGDGEDFKVYGGAGQYQVILIKNALSPLPAYYHLGTGTGITSWDLEAVGLDEVRYIEIWNENTDNSPVYIDAIEAIHCDGDSFTGQEWQNAEENNGIPANIVDKQLSMYYHGYNGNNEILETTVNPEFYDYLYIPLWMNTYLPQIKLSINFVQQAYSVDLFAVDNIAKDSLMQNGNYVHLGKIDGSGVYYFACSYPNRYTGVLFKIRHSWERITSELVQMYNYEFTLDYIKLFGIFYRIEELSGPNYSEFEKMYEKNSGSNPDPLFLQMENYNGENQKSASIDNIHEEIWADAINELEIFGGTKGEWFYLAIDRASEQPNNPIVTDVQVVYVDGERLYWKNAYNNQKRIALIFDTLEFYETYGVSNYFYIMSNATIEGKGFTAYYYSFYSNNELLEGFNYEGIPQADFRTGDALNPTLEDTSYDSPWWNNPLDFTSLNSDKHGCIVVQIQENQSGNIDYLNFEGYYSFLLDDLYLGGEELHTHRIGYLPIHIEGFSYYSGIMDGFYITDDIKPKLRLQTSIANLYSHPLELSYVLPLEFIDYGEGWLPREIKDYDTSYLDNERYRWLEVEFHNKIQYAITELNNDSCTLFQKVFDTQSNEIYFEESYTHYKSKNIDNELTKSFSHIIPESEAIFPSSYQDFTYKSSLNYVGNISSSDYVEVDSPEIKIGNTKKEDSNINEQYERAKDEYRFYYFLPYESDTNSIAFVNISSKTIRFDDEACTPSNIIDKINIKAHLSLDIGESLEQVSIYKIYAIDIENKEHVLYSSNYDEYYFNYTSDLNYEIDLNVSADSAYFYIIKEFKVEFKIKTFTASAQDVVEICFAELKVITDEFLPYDVIYPKDTSPPSIDLIPVSPLSLENNIWTFTYSAEDYSGLKNNQFQYRIKYDWGGIDDQGIVYSKSDSYSEYMVFNLGDEFNIFSPSPQIEGDVTYYAKRLWLEIYAVDGSIWENEYFYEKTWQIDDGISPWIEQQFNYLIVQMYNDNQLIWTEAKDIAGVNTVELIIENIEDFHHNIYQINDIYTLNKINNRWYLGDDLTPFSFYKYGEEKILPYKVNYYYTIYAEDGKVWDSEIFTLQYQDGITPNYYTHSIEAYTDAEDVVIEVWTYDEIFTNDELNVSAEYCQSIYENFEWINNGSLYYESFSLQTDGEIIHNGETYYRYKLVIPHDRIEAGYGIVGKIIVSDLASTPNVFTIPIEIQLYDSRIVLGTPHLTPTPDQNGYVHFLSDLSLSVIIIESYYPTPVVWADVYVNDVYSTTLNLGTGDYVTYVYGSFDYNTIGATLHDEVRLELHASATINSETVNEEEVRIIDFVYWDLVPPEITYVSSIPARMNPAEFSFKVKEDIRTIIPGLITVEYSLSNQNNWNPCDVEYTESVGNGEWLVNASFDSSSMSAGEIYDFKITVTDYYSVTSLTVSRTLTDITAPTVLFTSPSTPGYSQDITVEAVLVDDSEVDIDNVYINYKNENGEWIYSTDFSIEQKMSYDTNTNSFHFTLESENHQAPYSMLIKIWCQDKYSNAHWSEFTISLEDDTPPLIMNDEVLVNIDNINAITAVADTEIVLRARDAWSAIRETEVQVYKEVSADSWELIAVILLSPDSSRDEGIFKGYSGILNKETLEINNVVTGTRLKFIPWVVDDKENEADTFEIVKKVVEGKPEINTVNMNPSPSSYLPYDSTVNVEVNTTCIYSVEEVKLDIYIDDVLKITGYSFTFDSGTNTWKTVLPDLSQYARKNVKLMIYSYTTPPGENSLSSSPEIIEYYLKDVYAPVYLENNIPLLFAEQCNNKVWFAVYEDITILAETNIAVKFKKHGIISTYYATIDSITNYYDGDSKKYKIEVTLDDLINFSAGENIDIILEVTDDEGNLLSQTFDGSYGTGITLIESDPPTIAVESSFSSSQEAGVDYEIGYNEDLIFDFSLNDVSGVDVGSVSYSYTIIDPSSSFSPSGINPFSFTIGTTNYDYNALITININAQDIHGFGSSFLYRFRTIDNVLPSDIVFTSGLSSTIEVDSPYSFSFRGIDEISTNQNMECKYRLSYDGGSTWTSYTVLEASSYDSANDAWDVTIGAYSDLRTVTVEVVVTDQSSNSRSETFSYTVIDTLVPDITWNNAPTSYGDNSDLWVSAFITDNIAVDESSIDFYYVKQGDSTVYHLSYETDPLLTTLFKAKIPNSALSWQDVVTYYVYTEDSSGNSLEISKTVTINIDEKKPIINYYDYGAENTFYYYDYSVDVIKDSWDFEDDTDGWADAGIYSSQRYVNEYGNLIVRVDSGTRYYFGTYYYEYTHPINMVDTSYRVFRISWRVSHVPSGASVRMCVGVSSSGSGENFWNHDTWRYSSWYSDTNWHTSIIYFDSFDSSTDGRNIQKIRLHVASSSSSATFTPSTDYWACQYINLYAHENKPSFDRSGAIYVTVDDNTDLSSVKAYVKRSDQSTWQGGWTLTNYMTNRWYIYANEMFFIWYSSSSCYDIKVVATDSNSNTETVTFTQKIQSLDMKWPSITSITSDDYNIYNDECCYITVNTYDPGDPWNGDKGASRIYYSNNVDFYYKASSQSYWTLFSTNYFSESGKYANAKFSAASSFPDQDIQFKAIVTDRAGNSITSSIITIHVTKRHNAPVVVSRWDSGYDNTKVNDYFYARAHITCDSDDISSVDIRYGPSTSSYTTLSGGASKYSGNLRDGYWQKGLYGGDTIGERVYFSFRAKSVAGVTGSWSSWDYVEYKGILFSQELYSVDDIIYKKQDNRLYVIFRNSFSSENYSVYLNLYVENYSLPLSLLHENDEERNVYSVYIKNVIDKYQLELLTYSVSIRDYFKVLYTSRNFTLSVGDVSPPVIEEIKVNSFYKYGTPITITSVVSDKHMDKIEVELLDLDENNEWRVYEKLSMKDTFSYYFVKFEALHIPGYYIRVKASDKSFNVAYSEILRVHVGEKENKNTQSYFNQALILSFSLFIGSLTFIRKRTFLKTKFYSLKFFKIINKQFRRK</sequence>
<accession>A0A9Y1FN74</accession>
<evidence type="ECO:0000256" key="1">
    <source>
        <dbReference type="SAM" id="Phobius"/>
    </source>
</evidence>
<name>A0A9Y1FN74_9ARCH</name>
<dbReference type="Proteomes" id="UP001200513">
    <property type="component" value="Chromosome"/>
</dbReference>
<dbReference type="EMBL" id="CP084167">
    <property type="protein sequence ID" value="UJG42821.1"/>
    <property type="molecule type" value="Genomic_DNA"/>
</dbReference>
<reference evidence="2" key="1">
    <citation type="journal article" date="2022" name="Nat. Microbiol.">
        <title>Unique mobile elements and scalable gene flow at the prokaryote-eukaryote boundary revealed by circularized Asgard archaea genomes.</title>
        <authorList>
            <person name="Wu F."/>
            <person name="Speth D.R."/>
            <person name="Philosof A."/>
            <person name="Cremiere A."/>
            <person name="Narayanan A."/>
            <person name="Barco R.A."/>
            <person name="Connon S.A."/>
            <person name="Amend J.P."/>
            <person name="Antoshechkin I.A."/>
            <person name="Orphan V.J."/>
        </authorList>
    </citation>
    <scope>NUCLEOTIDE SEQUENCE</scope>
    <source>
        <strain evidence="2">PR6</strain>
    </source>
</reference>
<keyword evidence="1" id="KW-0472">Membrane</keyword>
<dbReference type="Gene3D" id="2.60.40.10">
    <property type="entry name" value="Immunoglobulins"/>
    <property type="match status" value="1"/>
</dbReference>
<evidence type="ECO:0000313" key="2">
    <source>
        <dbReference type="EMBL" id="UJG42821.1"/>
    </source>
</evidence>
<feature type="transmembrane region" description="Helical" evidence="1">
    <location>
        <begin position="4180"/>
        <end position="4199"/>
    </location>
</feature>
<proteinExistence type="predicted"/>
<keyword evidence="1" id="KW-0812">Transmembrane</keyword>
<gene>
    <name evidence="2" type="ORF">K9W46_10600</name>
</gene>
<protein>
    <submittedName>
        <fullName evidence="2">Uncharacterized protein</fullName>
    </submittedName>
</protein>